<evidence type="ECO:0000259" key="2">
    <source>
        <dbReference type="Pfam" id="PF13458"/>
    </source>
</evidence>
<evidence type="ECO:0000256" key="1">
    <source>
        <dbReference type="ARBA" id="ARBA00022729"/>
    </source>
</evidence>
<sequence>MMRLNRSKNALTLTALAATVAMVATVVPAQASTDKVGVTSNLIKLGISQPTDGPASAGYNKVAPAMKAYFDYINANGGVNGRKIELKIENDGYLVQNAVNKSISLVDDGIFAFVGSLGTANNLNVATALDLKNTKIPSLFVNTGYSGFAVKKDHPSIFSLFPSYYMETKIIGEYIKKNFPNKKVGIIYQADDFGDDGLAGLKQAGITLVKEVPYASLSQADPRSGPAWITQLNSAGVEVAIMFGVTSATAAALGAAARARYAPQWILGSVGSDVTTLNTLGITNNILNGAITGSFLPATTDTADSYIKLFRDVNTQYNPGVAFDSNVLAGMNTALVTAAAIKAAGPNLTRSGLIRTIETKGKSFLSASLTPPTYSTTSHAGYAGFWLGTFNSSGVLVPETGKYKVYTTDSAKGKVVASTYKRPAVSGKGLFK</sequence>
<proteinExistence type="predicted"/>
<dbReference type="EMBL" id="CAEZWK010000016">
    <property type="protein sequence ID" value="CAB4653620.1"/>
    <property type="molecule type" value="Genomic_DNA"/>
</dbReference>
<keyword evidence="1" id="KW-0732">Signal</keyword>
<evidence type="ECO:0000313" key="3">
    <source>
        <dbReference type="EMBL" id="CAB4639113.1"/>
    </source>
</evidence>
<dbReference type="InterPro" id="IPR028082">
    <property type="entry name" value="Peripla_BP_I"/>
</dbReference>
<feature type="domain" description="Leucine-binding protein" evidence="2">
    <location>
        <begin position="43"/>
        <end position="393"/>
    </location>
</feature>
<protein>
    <submittedName>
        <fullName evidence="5">Unannotated protein</fullName>
    </submittedName>
</protein>
<organism evidence="5">
    <name type="scientific">freshwater metagenome</name>
    <dbReference type="NCBI Taxonomy" id="449393"/>
    <lineage>
        <taxon>unclassified sequences</taxon>
        <taxon>metagenomes</taxon>
        <taxon>ecological metagenomes</taxon>
    </lineage>
</organism>
<dbReference type="Gene3D" id="3.40.50.2300">
    <property type="match status" value="2"/>
</dbReference>
<name>A0A6J6KUX3_9ZZZZ</name>
<dbReference type="EMBL" id="CAEZVW010000010">
    <property type="protein sequence ID" value="CAB4639113.1"/>
    <property type="molecule type" value="Genomic_DNA"/>
</dbReference>
<dbReference type="Pfam" id="PF13458">
    <property type="entry name" value="Peripla_BP_6"/>
    <property type="match status" value="1"/>
</dbReference>
<dbReference type="PANTHER" id="PTHR47235">
    <property type="entry name" value="BLR6548 PROTEIN"/>
    <property type="match status" value="1"/>
</dbReference>
<dbReference type="InterPro" id="IPR028081">
    <property type="entry name" value="Leu-bd"/>
</dbReference>
<evidence type="ECO:0000313" key="4">
    <source>
        <dbReference type="EMBL" id="CAB4650359.1"/>
    </source>
</evidence>
<evidence type="ECO:0000313" key="5">
    <source>
        <dbReference type="EMBL" id="CAB4653620.1"/>
    </source>
</evidence>
<gene>
    <name evidence="3" type="ORF">UFOPK2157_00461</name>
    <name evidence="4" type="ORF">UFOPK2228_00529</name>
    <name evidence="5" type="ORF">UFOPK2245_00745</name>
</gene>
<dbReference type="SUPFAM" id="SSF53822">
    <property type="entry name" value="Periplasmic binding protein-like I"/>
    <property type="match status" value="1"/>
</dbReference>
<dbReference type="EMBL" id="CAEZWF010000009">
    <property type="protein sequence ID" value="CAB4650359.1"/>
    <property type="molecule type" value="Genomic_DNA"/>
</dbReference>
<dbReference type="AlphaFoldDB" id="A0A6J6KUX3"/>
<reference evidence="5" key="1">
    <citation type="submission" date="2020-05" db="EMBL/GenBank/DDBJ databases">
        <authorList>
            <person name="Chiriac C."/>
            <person name="Salcher M."/>
            <person name="Ghai R."/>
            <person name="Kavagutti S V."/>
        </authorList>
    </citation>
    <scope>NUCLEOTIDE SEQUENCE</scope>
</reference>
<dbReference type="CDD" id="cd06343">
    <property type="entry name" value="PBP1_ABC_ligand_binding-like"/>
    <property type="match status" value="1"/>
</dbReference>
<dbReference type="PANTHER" id="PTHR47235:SF1">
    <property type="entry name" value="BLR6548 PROTEIN"/>
    <property type="match status" value="1"/>
</dbReference>
<accession>A0A6J6KUX3</accession>